<dbReference type="EC" id="2.7.4.6" evidence="3"/>
<proteinExistence type="inferred from homology"/>
<reference evidence="9 10" key="1">
    <citation type="submission" date="2021-03" db="EMBL/GenBank/DDBJ databases">
        <title>Actinomadura violae sp. nov., isolated from lichen in Thailand.</title>
        <authorList>
            <person name="Kanchanasin P."/>
            <person name="Saeng-In P."/>
            <person name="Phongsopitanun W."/>
            <person name="Yuki M."/>
            <person name="Kudo T."/>
            <person name="Ohkuma M."/>
            <person name="Tanasupawat S."/>
        </authorList>
    </citation>
    <scope>NUCLEOTIDE SEQUENCE [LARGE SCALE GENOMIC DNA]</scope>
    <source>
        <strain evidence="9 10">LCR2-06</strain>
    </source>
</reference>
<dbReference type="PANTHER" id="PTHR11349">
    <property type="entry name" value="NUCLEOSIDE DIPHOSPHATE KINASE"/>
    <property type="match status" value="1"/>
</dbReference>
<keyword evidence="6" id="KW-0546">Nucleotide metabolism</keyword>
<evidence type="ECO:0000256" key="5">
    <source>
        <dbReference type="ARBA" id="ARBA00022777"/>
    </source>
</evidence>
<dbReference type="Gene3D" id="3.30.70.141">
    <property type="entry name" value="Nucleoside diphosphate kinase-like domain"/>
    <property type="match status" value="1"/>
</dbReference>
<keyword evidence="5" id="KW-0418">Kinase</keyword>
<dbReference type="SMART" id="SM00562">
    <property type="entry name" value="NDK"/>
    <property type="match status" value="1"/>
</dbReference>
<keyword evidence="4" id="KW-0808">Transferase</keyword>
<dbReference type="InterPro" id="IPR036850">
    <property type="entry name" value="NDK-like_dom_sf"/>
</dbReference>
<dbReference type="Proteomes" id="UP000680206">
    <property type="component" value="Unassembled WGS sequence"/>
</dbReference>
<feature type="domain" description="Nucleoside diphosphate kinase-like" evidence="8">
    <location>
        <begin position="1"/>
        <end position="179"/>
    </location>
</feature>
<protein>
    <recommendedName>
        <fullName evidence="3">nucleoside-diphosphate kinase</fullName>
        <ecNumber evidence="3">2.7.4.6</ecNumber>
    </recommendedName>
</protein>
<dbReference type="RefSeq" id="WP_208238322.1">
    <property type="nucleotide sequence ID" value="NZ_JAGEPF010000004.1"/>
</dbReference>
<organism evidence="9 10">
    <name type="scientific">Actinomadura violacea</name>
    <dbReference type="NCBI Taxonomy" id="2819934"/>
    <lineage>
        <taxon>Bacteria</taxon>
        <taxon>Bacillati</taxon>
        <taxon>Actinomycetota</taxon>
        <taxon>Actinomycetes</taxon>
        <taxon>Streptosporangiales</taxon>
        <taxon>Thermomonosporaceae</taxon>
        <taxon>Actinomadura</taxon>
    </lineage>
</organism>
<evidence type="ECO:0000256" key="2">
    <source>
        <dbReference type="ARBA" id="ARBA00008142"/>
    </source>
</evidence>
<evidence type="ECO:0000256" key="4">
    <source>
        <dbReference type="ARBA" id="ARBA00022679"/>
    </source>
</evidence>
<dbReference type="InterPro" id="IPR034907">
    <property type="entry name" value="NDK-like_dom"/>
</dbReference>
<dbReference type="PROSITE" id="PS51374">
    <property type="entry name" value="NDPK_LIKE"/>
    <property type="match status" value="1"/>
</dbReference>
<evidence type="ECO:0000256" key="6">
    <source>
        <dbReference type="ARBA" id="ARBA00023080"/>
    </source>
</evidence>
<comment type="cofactor">
    <cofactor evidence="1">
        <name>Mg(2+)</name>
        <dbReference type="ChEBI" id="CHEBI:18420"/>
    </cofactor>
</comment>
<name>A0ABS3RMS9_9ACTN</name>
<evidence type="ECO:0000259" key="8">
    <source>
        <dbReference type="SMART" id="SM00562"/>
    </source>
</evidence>
<keyword evidence="10" id="KW-1185">Reference proteome</keyword>
<dbReference type="SUPFAM" id="SSF54919">
    <property type="entry name" value="Nucleoside diphosphate kinase, NDK"/>
    <property type="match status" value="1"/>
</dbReference>
<sequence>METTLVIVKPDGVARGLVGTVIGRLERAGLRLVGLRLARATREQVLAHYTDDPEWLENAGSRAIAALRDDGVDWRALTGCQSASDVGRLIRMRLVDYLCEGPIVVLQVAGPSAVGRTRRIVGATLPLRAEAGSLRGGHCADVVTASFREKRALWNIVHASGDAAEARREIGIWCADTASR</sequence>
<comment type="caution">
    <text evidence="9">The sequence shown here is derived from an EMBL/GenBank/DDBJ whole genome shotgun (WGS) entry which is preliminary data.</text>
</comment>
<evidence type="ECO:0000256" key="3">
    <source>
        <dbReference type="ARBA" id="ARBA00012966"/>
    </source>
</evidence>
<dbReference type="Pfam" id="PF00334">
    <property type="entry name" value="NDK"/>
    <property type="match status" value="2"/>
</dbReference>
<evidence type="ECO:0000256" key="1">
    <source>
        <dbReference type="ARBA" id="ARBA00001946"/>
    </source>
</evidence>
<evidence type="ECO:0000313" key="9">
    <source>
        <dbReference type="EMBL" id="MBO2457374.1"/>
    </source>
</evidence>
<evidence type="ECO:0000313" key="10">
    <source>
        <dbReference type="Proteomes" id="UP000680206"/>
    </source>
</evidence>
<evidence type="ECO:0000256" key="7">
    <source>
        <dbReference type="PROSITE-ProRule" id="PRU00706"/>
    </source>
</evidence>
<accession>A0ABS3RMS9</accession>
<gene>
    <name evidence="9" type="ORF">J4709_07285</name>
</gene>
<comment type="similarity">
    <text evidence="2 7">Belongs to the NDK family.</text>
</comment>
<comment type="caution">
    <text evidence="7">Lacks conserved residue(s) required for the propagation of feature annotation.</text>
</comment>
<dbReference type="EMBL" id="JAGEPF010000004">
    <property type="protein sequence ID" value="MBO2457374.1"/>
    <property type="molecule type" value="Genomic_DNA"/>
</dbReference>